<protein>
    <submittedName>
        <fullName evidence="6">Peptide/nickel transport system substrate-binding protein</fullName>
    </submittedName>
</protein>
<dbReference type="Gene3D" id="3.40.190.10">
    <property type="entry name" value="Periplasmic binding protein-like II"/>
    <property type="match status" value="1"/>
</dbReference>
<dbReference type="PANTHER" id="PTHR30290:SF9">
    <property type="entry name" value="OLIGOPEPTIDE-BINDING PROTEIN APPA"/>
    <property type="match status" value="1"/>
</dbReference>
<dbReference type="RefSeq" id="WP_184802670.1">
    <property type="nucleotide sequence ID" value="NZ_JACIIZ010000009.1"/>
</dbReference>
<keyword evidence="4" id="KW-0732">Signal</keyword>
<evidence type="ECO:0000256" key="2">
    <source>
        <dbReference type="ARBA" id="ARBA00005695"/>
    </source>
</evidence>
<keyword evidence="7" id="KW-1185">Reference proteome</keyword>
<dbReference type="InterPro" id="IPR030678">
    <property type="entry name" value="Peptide/Ni-bd"/>
</dbReference>
<dbReference type="GO" id="GO:0043190">
    <property type="term" value="C:ATP-binding cassette (ABC) transporter complex"/>
    <property type="evidence" value="ECO:0007669"/>
    <property type="project" value="InterPro"/>
</dbReference>
<keyword evidence="3" id="KW-0813">Transport</keyword>
<comment type="similarity">
    <text evidence="2">Belongs to the bacterial solute-binding protein 5 family.</text>
</comment>
<organism evidence="6 7">
    <name type="scientific">Nitrospirillum iridis</name>
    <dbReference type="NCBI Taxonomy" id="765888"/>
    <lineage>
        <taxon>Bacteria</taxon>
        <taxon>Pseudomonadati</taxon>
        <taxon>Pseudomonadota</taxon>
        <taxon>Alphaproteobacteria</taxon>
        <taxon>Rhodospirillales</taxon>
        <taxon>Azospirillaceae</taxon>
        <taxon>Nitrospirillum</taxon>
    </lineage>
</organism>
<dbReference type="AlphaFoldDB" id="A0A7X0AZ87"/>
<evidence type="ECO:0000256" key="3">
    <source>
        <dbReference type="ARBA" id="ARBA00022448"/>
    </source>
</evidence>
<dbReference type="InterPro" id="IPR039424">
    <property type="entry name" value="SBP_5"/>
</dbReference>
<comment type="subcellular location">
    <subcellularLocation>
        <location evidence="1">Periplasm</location>
    </subcellularLocation>
</comment>
<dbReference type="Proteomes" id="UP000539175">
    <property type="component" value="Unassembled WGS sequence"/>
</dbReference>
<evidence type="ECO:0000259" key="5">
    <source>
        <dbReference type="Pfam" id="PF00496"/>
    </source>
</evidence>
<feature type="domain" description="Solute-binding protein family 5" evidence="5">
    <location>
        <begin position="70"/>
        <end position="399"/>
    </location>
</feature>
<dbReference type="PANTHER" id="PTHR30290">
    <property type="entry name" value="PERIPLASMIC BINDING COMPONENT OF ABC TRANSPORTER"/>
    <property type="match status" value="1"/>
</dbReference>
<comment type="caution">
    <text evidence="6">The sequence shown here is derived from an EMBL/GenBank/DDBJ whole genome shotgun (WGS) entry which is preliminary data.</text>
</comment>
<proteinExistence type="inferred from homology"/>
<dbReference type="EMBL" id="JACIIZ010000009">
    <property type="protein sequence ID" value="MBB6252859.1"/>
    <property type="molecule type" value="Genomic_DNA"/>
</dbReference>
<dbReference type="Pfam" id="PF00496">
    <property type="entry name" value="SBP_bac_5"/>
    <property type="match status" value="1"/>
</dbReference>
<sequence length="520" mass="57617">MTTAVVGAWPVNLHPLVGDQFAHIWVKKFLNRLPLADVQGRLSCVYCVSPPSEVDGTLRVMKAVDGNWSTTAIFTLRPDARWADGVDMTADDMAFTWDVLTKTGRGLVDSDLGLTHIRAVRVVGVRQFEIIYDGIVCQSDLNMPPLLPSHLERAIWQADASHYFENSLYIRHPETLGLYSGPYVVSRIETGELHFSRNPYWPATTPFFSSVNLHVVQTPAELETLVRAGKVDVFSTLVFDMGQKLAHELGSRYQAFYAPSEFLAHLRINFDNPILKDLRVRQALLLGLNRDGLVKSVLDNKGTVAQSLLSPFMPGYSVVTRYPYNPLRAGQLLDDAGWRLGKGAIRYNSLGAPLQFELRYRPNFPWAALAPQLEAAWKALGVGVKLQVDSQLSADVADARDRYSGMVGFSQSLEGGLETARFWFHSSMIPSAANNWRGNNIFGVSIGALDIAMDGLTLAGCSVEPRQQALAAVQKAYADNLPALPLWFGTVITLADKRLDGAVDARNFSPAPAEYWRFRF</sequence>
<dbReference type="InterPro" id="IPR000914">
    <property type="entry name" value="SBP_5_dom"/>
</dbReference>
<evidence type="ECO:0000313" key="7">
    <source>
        <dbReference type="Proteomes" id="UP000539175"/>
    </source>
</evidence>
<name>A0A7X0AZ87_9PROT</name>
<dbReference type="Gene3D" id="3.10.105.10">
    <property type="entry name" value="Dipeptide-binding Protein, Domain 3"/>
    <property type="match status" value="1"/>
</dbReference>
<evidence type="ECO:0000256" key="4">
    <source>
        <dbReference type="ARBA" id="ARBA00022729"/>
    </source>
</evidence>
<dbReference type="SUPFAM" id="SSF53850">
    <property type="entry name" value="Periplasmic binding protein-like II"/>
    <property type="match status" value="1"/>
</dbReference>
<dbReference type="GO" id="GO:1904680">
    <property type="term" value="F:peptide transmembrane transporter activity"/>
    <property type="evidence" value="ECO:0007669"/>
    <property type="project" value="TreeGrafter"/>
</dbReference>
<evidence type="ECO:0000256" key="1">
    <source>
        <dbReference type="ARBA" id="ARBA00004418"/>
    </source>
</evidence>
<reference evidence="6 7" key="1">
    <citation type="submission" date="2020-08" db="EMBL/GenBank/DDBJ databases">
        <title>Genomic Encyclopedia of Type Strains, Phase IV (KMG-IV): sequencing the most valuable type-strain genomes for metagenomic binning, comparative biology and taxonomic classification.</title>
        <authorList>
            <person name="Goeker M."/>
        </authorList>
    </citation>
    <scope>NUCLEOTIDE SEQUENCE [LARGE SCALE GENOMIC DNA]</scope>
    <source>
        <strain evidence="6 7">DSM 22198</strain>
    </source>
</reference>
<accession>A0A7X0AZ87</accession>
<gene>
    <name evidence="6" type="ORF">FHS74_003427</name>
</gene>
<dbReference type="GO" id="GO:0030288">
    <property type="term" value="C:outer membrane-bounded periplasmic space"/>
    <property type="evidence" value="ECO:0007669"/>
    <property type="project" value="UniProtKB-ARBA"/>
</dbReference>
<evidence type="ECO:0000313" key="6">
    <source>
        <dbReference type="EMBL" id="MBB6252859.1"/>
    </source>
</evidence>
<dbReference type="GO" id="GO:0015833">
    <property type="term" value="P:peptide transport"/>
    <property type="evidence" value="ECO:0007669"/>
    <property type="project" value="TreeGrafter"/>
</dbReference>
<dbReference type="PIRSF" id="PIRSF002741">
    <property type="entry name" value="MppA"/>
    <property type="match status" value="1"/>
</dbReference>